<evidence type="ECO:0000313" key="1">
    <source>
        <dbReference type="EMBL" id="KAF2623915.1"/>
    </source>
</evidence>
<reference evidence="1" key="1">
    <citation type="journal article" date="2020" name="Stud. Mycol.">
        <title>101 Dothideomycetes genomes: a test case for predicting lifestyles and emergence of pathogens.</title>
        <authorList>
            <person name="Haridas S."/>
            <person name="Albert R."/>
            <person name="Binder M."/>
            <person name="Bloem J."/>
            <person name="Labutti K."/>
            <person name="Salamov A."/>
            <person name="Andreopoulos B."/>
            <person name="Baker S."/>
            <person name="Barry K."/>
            <person name="Bills G."/>
            <person name="Bluhm B."/>
            <person name="Cannon C."/>
            <person name="Castanera R."/>
            <person name="Culley D."/>
            <person name="Daum C."/>
            <person name="Ezra D."/>
            <person name="Gonzalez J."/>
            <person name="Henrissat B."/>
            <person name="Kuo A."/>
            <person name="Liang C."/>
            <person name="Lipzen A."/>
            <person name="Lutzoni F."/>
            <person name="Magnuson J."/>
            <person name="Mondo S."/>
            <person name="Nolan M."/>
            <person name="Ohm R."/>
            <person name="Pangilinan J."/>
            <person name="Park H.-J."/>
            <person name="Ramirez L."/>
            <person name="Alfaro M."/>
            <person name="Sun H."/>
            <person name="Tritt A."/>
            <person name="Yoshinaga Y."/>
            <person name="Zwiers L.-H."/>
            <person name="Turgeon B."/>
            <person name="Goodwin S."/>
            <person name="Spatafora J."/>
            <person name="Crous P."/>
            <person name="Grigoriev I."/>
        </authorList>
    </citation>
    <scope>NUCLEOTIDE SEQUENCE</scope>
    <source>
        <strain evidence="1">CBS 525.71</strain>
    </source>
</reference>
<name>A0ACB6RPN4_9PLEO</name>
<sequence>MYGSFGCTPGRREPICGLYYNVPRFGGTEKVYFPQVEVKVHASILATTSRTVLEQSFVNPSTTRGIREVRYAFPLYDGVSVVGFSCQVGSRLVVGEVKEKEKAKQVYRDAVARGETAGLLEQLPEASDVFTTTIGNIPPGARVVVNITYLGELKHDMEVDGVRFTIPTSICPRYGTVQGVHFDSLRQMDGTIAITVDAEMAEGSFIQKLQSPTHPISMSMGTTSVDPDATPSMSKASATLSLGVAHLETDFVLQVIAKDTGIPKAILETHPTISNHRALMATLVPKFALPPEKPEVVFVCDQSGSMGGSSMNLAIEALKVFLKSLPVGVKFNICSFGSRHSFLFPRSASYGQDTLANATRHAERLQANYGGTEMLAPLQATIENRYKDMPLDIILLTDGEIWNQQDVFDYLNEQIQENKSPIRVFTLGIGSGVSHSLIEGIAKAGNGFAQSVQQGEKMSSKVVRMLKGALSPHVNDYTLEVKYLAAEESDDFDIVEKVADSLKVKLDLKDEEGLTKIKKPKKPISLFDTSADPDQTILSTATSTGEDRYAHLPPIPAPKILQAPQSIPPLFAFNRTTIYLLLSPGAPHATPTSVILRGTSTHGPLELEIPIQALSTPGETIHQLAAKKAVSELEQGRGWLASALDTGGQLLKTRFDGRFSDMVEREAVRLGVQFQVGGKWCSFVATEQTSAQESDGYAMDEHWDYLEDEQPAAPDLASPGMSANRVRRAQREQMQQQQHFAQAQQQQQFAQAQQQQQFAQAQQRASQATGLFGSAPSITQTPLLFRGSRGGGTGGMTRTGGRGGARTVHQYPNTMMQQQSMPPKNPSASLFRASHSPAPSSGGLFGAGTERGGRTLPPGTTSHKRFQTSSGSPMSQVRISKSAQIAPPSSSSLFSAPSAYGAPSLPAAPAVSNALRDCHMGNMILGQYQPPSAFVSPPFAGSQPPLPENVDFHIGMDLSNGDAALENFDFDAFLHTGDGSDFGSFAGFDDTGKKSGSKKRRSIKRSEIEKRSYSQTSPSYSPASPSYPPISPLYSPQSPSFLDISPSQPFPPSTTTTFTSTETLHALIAHQSFSGCFPYHPRVLGWLAISVADFQRVVRDTCLVNDTSLPSDLREEKRGHLLTTALVIIYMQKKLSEFKDEWELVVEKARDWLEEGRKECDGGADVFLEAAEKLIQGGG</sequence>
<comment type="caution">
    <text evidence="1">The sequence shown here is derived from an EMBL/GenBank/DDBJ whole genome shotgun (WGS) entry which is preliminary data.</text>
</comment>
<accession>A0ACB6RPN4</accession>
<keyword evidence="2" id="KW-1185">Reference proteome</keyword>
<gene>
    <name evidence="1" type="ORF">BU25DRAFT_170479</name>
</gene>
<dbReference type="EMBL" id="MU006734">
    <property type="protein sequence ID" value="KAF2623915.1"/>
    <property type="molecule type" value="Genomic_DNA"/>
</dbReference>
<organism evidence="1 2">
    <name type="scientific">Macroventuria anomochaeta</name>
    <dbReference type="NCBI Taxonomy" id="301207"/>
    <lineage>
        <taxon>Eukaryota</taxon>
        <taxon>Fungi</taxon>
        <taxon>Dikarya</taxon>
        <taxon>Ascomycota</taxon>
        <taxon>Pezizomycotina</taxon>
        <taxon>Dothideomycetes</taxon>
        <taxon>Pleosporomycetidae</taxon>
        <taxon>Pleosporales</taxon>
        <taxon>Pleosporineae</taxon>
        <taxon>Didymellaceae</taxon>
        <taxon>Macroventuria</taxon>
    </lineage>
</organism>
<proteinExistence type="predicted"/>
<dbReference type="Proteomes" id="UP000799754">
    <property type="component" value="Unassembled WGS sequence"/>
</dbReference>
<evidence type="ECO:0000313" key="2">
    <source>
        <dbReference type="Proteomes" id="UP000799754"/>
    </source>
</evidence>
<protein>
    <submittedName>
        <fullName evidence="1">Uncharacterized protein</fullName>
    </submittedName>
</protein>